<dbReference type="AlphaFoldDB" id="A0ABD5NQB1"/>
<keyword evidence="3" id="KW-1185">Reference proteome</keyword>
<comment type="caution">
    <text evidence="2">The sequence shown here is derived from an EMBL/GenBank/DDBJ whole genome shotgun (WGS) entry which is preliminary data.</text>
</comment>
<dbReference type="EMBL" id="JBHSAQ010000010">
    <property type="protein sequence ID" value="MFC3959046.1"/>
    <property type="molecule type" value="Genomic_DNA"/>
</dbReference>
<accession>A0ABD5NQB1</accession>
<sequence>MSTRTGGVSTRAVGALVERRAIVSDLAERVSERRDRESAPSLAGCAN</sequence>
<name>A0ABD5NQB1_9EURY</name>
<evidence type="ECO:0000313" key="3">
    <source>
        <dbReference type="Proteomes" id="UP001595846"/>
    </source>
</evidence>
<dbReference type="RefSeq" id="WP_256533557.1">
    <property type="nucleotide sequence ID" value="NZ_CP101824.1"/>
</dbReference>
<feature type="region of interest" description="Disordered" evidence="1">
    <location>
        <begin position="28"/>
        <end position="47"/>
    </location>
</feature>
<evidence type="ECO:0000256" key="1">
    <source>
        <dbReference type="SAM" id="MobiDB-lite"/>
    </source>
</evidence>
<evidence type="ECO:0000313" key="2">
    <source>
        <dbReference type="EMBL" id="MFC3959046.1"/>
    </source>
</evidence>
<organism evidence="2 3">
    <name type="scientific">Halovivax cerinus</name>
    <dbReference type="NCBI Taxonomy" id="1487865"/>
    <lineage>
        <taxon>Archaea</taxon>
        <taxon>Methanobacteriati</taxon>
        <taxon>Methanobacteriota</taxon>
        <taxon>Stenosarchaea group</taxon>
        <taxon>Halobacteria</taxon>
        <taxon>Halobacteriales</taxon>
        <taxon>Natrialbaceae</taxon>
        <taxon>Halovivax</taxon>
    </lineage>
</organism>
<protein>
    <submittedName>
        <fullName evidence="2">Uncharacterized protein</fullName>
    </submittedName>
</protein>
<proteinExistence type="predicted"/>
<reference evidence="2 3" key="1">
    <citation type="journal article" date="2019" name="Int. J. Syst. Evol. Microbiol.">
        <title>The Global Catalogue of Microorganisms (GCM) 10K type strain sequencing project: providing services to taxonomists for standard genome sequencing and annotation.</title>
        <authorList>
            <consortium name="The Broad Institute Genomics Platform"/>
            <consortium name="The Broad Institute Genome Sequencing Center for Infectious Disease"/>
            <person name="Wu L."/>
            <person name="Ma J."/>
        </authorList>
    </citation>
    <scope>NUCLEOTIDE SEQUENCE [LARGE SCALE GENOMIC DNA]</scope>
    <source>
        <strain evidence="2 3">IBRC-M 10256</strain>
    </source>
</reference>
<gene>
    <name evidence="2" type="ORF">ACFOUR_11790</name>
</gene>
<dbReference type="GeneID" id="73902688"/>
<dbReference type="Proteomes" id="UP001595846">
    <property type="component" value="Unassembled WGS sequence"/>
</dbReference>
<feature type="compositionally biased region" description="Basic and acidic residues" evidence="1">
    <location>
        <begin position="28"/>
        <end position="38"/>
    </location>
</feature>